<dbReference type="InterPro" id="IPR013907">
    <property type="entry name" value="Sds3"/>
</dbReference>
<keyword evidence="2" id="KW-0678">Repressor</keyword>
<protein>
    <submittedName>
        <fullName evidence="7">Sds3-like-domain-containing protein</fullName>
    </submittedName>
</protein>
<dbReference type="GO" id="GO:0005654">
    <property type="term" value="C:nucleoplasm"/>
    <property type="evidence" value="ECO:0007669"/>
    <property type="project" value="UniProtKB-ARBA"/>
</dbReference>
<feature type="compositionally biased region" description="Basic and acidic residues" evidence="6">
    <location>
        <begin position="51"/>
        <end position="68"/>
    </location>
</feature>
<organism evidence="7 8">
    <name type="scientific">Lipomyces tetrasporus</name>
    <dbReference type="NCBI Taxonomy" id="54092"/>
    <lineage>
        <taxon>Eukaryota</taxon>
        <taxon>Fungi</taxon>
        <taxon>Dikarya</taxon>
        <taxon>Ascomycota</taxon>
        <taxon>Saccharomycotina</taxon>
        <taxon>Lipomycetes</taxon>
        <taxon>Lipomycetales</taxon>
        <taxon>Lipomycetaceae</taxon>
        <taxon>Lipomyces</taxon>
    </lineage>
</organism>
<evidence type="ECO:0000256" key="4">
    <source>
        <dbReference type="ARBA" id="ARBA00023163"/>
    </source>
</evidence>
<sequence>MTTMSEEVLVQTVEENPEEAETEIEGDLEEMDMDPPEPGELGNEEGQDAPYENRMESEKFEKMHEPSRRSKSPANIISNTIEAVEEKPQLNKEEINGDSIVVKEDTDEEEGELHEDEEKEEGEIDSADDATVRSPANEIDENERKNEEDEDEEMNDNAEETVGSPMQEGSNDNDDEVEEVDRELEAALADEAEDIDEADEADEAKADAEEGPSEKPKHKRTAEEENDDEERAQKRKAAVTSLTEIEVEFAKLRDRLHDDKIVRLQAEIEMCLDGTHPELATVYDELAEARDKRISLADAHRKYRRRCIENQTRSYRTHIHQQFYKNGSNLRATMIQETTETWYKVNRERRAMDTMVPFYGYRIPEKRSVIYRQRQAQYNEIALLTGIAKYIGFPAAPEIKSATADEVAEDMEALRGKVVFV</sequence>
<keyword evidence="4" id="KW-0804">Transcription</keyword>
<comment type="caution">
    <text evidence="7">The sequence shown here is derived from an EMBL/GenBank/DDBJ whole genome shotgun (WGS) entry which is preliminary data.</text>
</comment>
<feature type="compositionally biased region" description="Basic and acidic residues" evidence="6">
    <location>
        <begin position="84"/>
        <end position="95"/>
    </location>
</feature>
<feature type="compositionally biased region" description="Acidic residues" evidence="6">
    <location>
        <begin position="105"/>
        <end position="128"/>
    </location>
</feature>
<evidence type="ECO:0000256" key="6">
    <source>
        <dbReference type="SAM" id="MobiDB-lite"/>
    </source>
</evidence>
<dbReference type="PANTHER" id="PTHR21964">
    <property type="entry name" value="BREAST CANCER METASTASIS-SUPPRESSOR 1"/>
    <property type="match status" value="1"/>
</dbReference>
<feature type="compositionally biased region" description="Acidic residues" evidence="6">
    <location>
        <begin position="171"/>
        <end position="202"/>
    </location>
</feature>
<gene>
    <name evidence="7" type="ORF">POJ06DRAFT_239589</name>
</gene>
<dbReference type="Proteomes" id="UP001217417">
    <property type="component" value="Unassembled WGS sequence"/>
</dbReference>
<dbReference type="RefSeq" id="XP_056042165.1">
    <property type="nucleotide sequence ID" value="XM_056186048.1"/>
</dbReference>
<reference evidence="7" key="1">
    <citation type="submission" date="2023-03" db="EMBL/GenBank/DDBJ databases">
        <title>Near-Complete genome sequence of Lipomyces tetrasporous NRRL Y-64009, an oleaginous yeast capable of growing on lignocellulosic hydrolysates.</title>
        <authorList>
            <consortium name="Lawrence Berkeley National Laboratory"/>
            <person name="Jagtap S.S."/>
            <person name="Liu J.-J."/>
            <person name="Walukiewicz H.E."/>
            <person name="Pangilinan J."/>
            <person name="Lipzen A."/>
            <person name="Ahrendt S."/>
            <person name="Koriabine M."/>
            <person name="Cobaugh K."/>
            <person name="Salamov A."/>
            <person name="Yoshinaga Y."/>
            <person name="Ng V."/>
            <person name="Daum C."/>
            <person name="Grigoriev I.V."/>
            <person name="Slininger P.J."/>
            <person name="Dien B.S."/>
            <person name="Jin Y.-S."/>
            <person name="Rao C.V."/>
        </authorList>
    </citation>
    <scope>NUCLEOTIDE SEQUENCE</scope>
    <source>
        <strain evidence="7">NRRL Y-64009</strain>
    </source>
</reference>
<feature type="compositionally biased region" description="Polar residues" evidence="6">
    <location>
        <begin position="72"/>
        <end position="81"/>
    </location>
</feature>
<evidence type="ECO:0000256" key="5">
    <source>
        <dbReference type="ARBA" id="ARBA00023242"/>
    </source>
</evidence>
<accession>A0AAD7QP99</accession>
<dbReference type="SMART" id="SM01401">
    <property type="entry name" value="Sds3"/>
    <property type="match status" value="1"/>
</dbReference>
<keyword evidence="5" id="KW-0539">Nucleus</keyword>
<evidence type="ECO:0000313" key="7">
    <source>
        <dbReference type="EMBL" id="KAJ8098715.1"/>
    </source>
</evidence>
<proteinExistence type="predicted"/>
<feature type="compositionally biased region" description="Acidic residues" evidence="6">
    <location>
        <begin position="148"/>
        <end position="159"/>
    </location>
</feature>
<dbReference type="AlphaFoldDB" id="A0AAD7QP99"/>
<feature type="region of interest" description="Disordered" evidence="6">
    <location>
        <begin position="1"/>
        <end position="239"/>
    </location>
</feature>
<evidence type="ECO:0000313" key="8">
    <source>
        <dbReference type="Proteomes" id="UP001217417"/>
    </source>
</evidence>
<keyword evidence="8" id="KW-1185">Reference proteome</keyword>
<evidence type="ECO:0000256" key="2">
    <source>
        <dbReference type="ARBA" id="ARBA00022491"/>
    </source>
</evidence>
<comment type="subcellular location">
    <subcellularLocation>
        <location evidence="1">Nucleus</location>
    </subcellularLocation>
</comment>
<dbReference type="Pfam" id="PF08598">
    <property type="entry name" value="Sds3"/>
    <property type="match status" value="1"/>
</dbReference>
<dbReference type="GO" id="GO:0010468">
    <property type="term" value="P:regulation of gene expression"/>
    <property type="evidence" value="ECO:0007669"/>
    <property type="project" value="UniProtKB-ARBA"/>
</dbReference>
<feature type="compositionally biased region" description="Basic and acidic residues" evidence="6">
    <location>
        <begin position="203"/>
        <end position="215"/>
    </location>
</feature>
<name>A0AAD7QP99_9ASCO</name>
<evidence type="ECO:0000256" key="3">
    <source>
        <dbReference type="ARBA" id="ARBA00023015"/>
    </source>
</evidence>
<dbReference type="GeneID" id="80881214"/>
<feature type="compositionally biased region" description="Acidic residues" evidence="6">
    <location>
        <begin position="15"/>
        <end position="47"/>
    </location>
</feature>
<dbReference type="EMBL" id="JARPMG010000008">
    <property type="protein sequence ID" value="KAJ8098715.1"/>
    <property type="molecule type" value="Genomic_DNA"/>
</dbReference>
<evidence type="ECO:0000256" key="1">
    <source>
        <dbReference type="ARBA" id="ARBA00004123"/>
    </source>
</evidence>
<keyword evidence="3" id="KW-0805">Transcription regulation</keyword>